<evidence type="ECO:0000256" key="7">
    <source>
        <dbReference type="ARBA" id="ARBA00023004"/>
    </source>
</evidence>
<evidence type="ECO:0000256" key="9">
    <source>
        <dbReference type="PIRSR" id="PIRSR602401-1"/>
    </source>
</evidence>
<dbReference type="EMBL" id="JH711596">
    <property type="protein sequence ID" value="EIW74014.1"/>
    <property type="molecule type" value="Genomic_DNA"/>
</dbReference>
<protein>
    <submittedName>
        <fullName evidence="11">Cytochrome P450</fullName>
    </submittedName>
</protein>
<keyword evidence="6 10" id="KW-0560">Oxidoreductase</keyword>
<dbReference type="GO" id="GO:0004497">
    <property type="term" value="F:monooxygenase activity"/>
    <property type="evidence" value="ECO:0007669"/>
    <property type="project" value="UniProtKB-KW"/>
</dbReference>
<dbReference type="CDD" id="cd11065">
    <property type="entry name" value="CYP64-like"/>
    <property type="match status" value="1"/>
</dbReference>
<organism evidence="11 12">
    <name type="scientific">Coniophora puteana (strain RWD-64-598)</name>
    <name type="common">Brown rot fungus</name>
    <dbReference type="NCBI Taxonomy" id="741705"/>
    <lineage>
        <taxon>Eukaryota</taxon>
        <taxon>Fungi</taxon>
        <taxon>Dikarya</taxon>
        <taxon>Basidiomycota</taxon>
        <taxon>Agaricomycotina</taxon>
        <taxon>Agaricomycetes</taxon>
        <taxon>Agaricomycetidae</taxon>
        <taxon>Boletales</taxon>
        <taxon>Coniophorineae</taxon>
        <taxon>Coniophoraceae</taxon>
        <taxon>Coniophora</taxon>
    </lineage>
</organism>
<evidence type="ECO:0000256" key="2">
    <source>
        <dbReference type="ARBA" id="ARBA00005179"/>
    </source>
</evidence>
<dbReference type="OMA" id="ANIWAMV"/>
<evidence type="ECO:0000313" key="12">
    <source>
        <dbReference type="Proteomes" id="UP000053558"/>
    </source>
</evidence>
<dbReference type="PANTHER" id="PTHR46300:SF5">
    <property type="entry name" value="CYTOCHROME P450"/>
    <property type="match status" value="1"/>
</dbReference>
<comment type="similarity">
    <text evidence="3 10">Belongs to the cytochrome P450 family.</text>
</comment>
<dbReference type="GeneID" id="19206443"/>
<dbReference type="InterPro" id="IPR050364">
    <property type="entry name" value="Cytochrome_P450_fung"/>
</dbReference>
<dbReference type="Proteomes" id="UP000053558">
    <property type="component" value="Unassembled WGS sequence"/>
</dbReference>
<dbReference type="InterPro" id="IPR036396">
    <property type="entry name" value="Cyt_P450_sf"/>
</dbReference>
<comment type="pathway">
    <text evidence="2">Secondary metabolite biosynthesis.</text>
</comment>
<dbReference type="PRINTS" id="PR00385">
    <property type="entry name" value="P450"/>
</dbReference>
<dbReference type="KEGG" id="cput:CONPUDRAFT_170390"/>
<reference evidence="12" key="1">
    <citation type="journal article" date="2012" name="Science">
        <title>The Paleozoic origin of enzymatic lignin decomposition reconstructed from 31 fungal genomes.</title>
        <authorList>
            <person name="Floudas D."/>
            <person name="Binder M."/>
            <person name="Riley R."/>
            <person name="Barry K."/>
            <person name="Blanchette R.A."/>
            <person name="Henrissat B."/>
            <person name="Martinez A.T."/>
            <person name="Otillar R."/>
            <person name="Spatafora J.W."/>
            <person name="Yadav J.S."/>
            <person name="Aerts A."/>
            <person name="Benoit I."/>
            <person name="Boyd A."/>
            <person name="Carlson A."/>
            <person name="Copeland A."/>
            <person name="Coutinho P.M."/>
            <person name="de Vries R.P."/>
            <person name="Ferreira P."/>
            <person name="Findley K."/>
            <person name="Foster B."/>
            <person name="Gaskell J."/>
            <person name="Glotzer D."/>
            <person name="Gorecki P."/>
            <person name="Heitman J."/>
            <person name="Hesse C."/>
            <person name="Hori C."/>
            <person name="Igarashi K."/>
            <person name="Jurgens J.A."/>
            <person name="Kallen N."/>
            <person name="Kersten P."/>
            <person name="Kohler A."/>
            <person name="Kuees U."/>
            <person name="Kumar T.K.A."/>
            <person name="Kuo A."/>
            <person name="LaButti K."/>
            <person name="Larrondo L.F."/>
            <person name="Lindquist E."/>
            <person name="Ling A."/>
            <person name="Lombard V."/>
            <person name="Lucas S."/>
            <person name="Lundell T."/>
            <person name="Martin R."/>
            <person name="McLaughlin D.J."/>
            <person name="Morgenstern I."/>
            <person name="Morin E."/>
            <person name="Murat C."/>
            <person name="Nagy L.G."/>
            <person name="Nolan M."/>
            <person name="Ohm R.A."/>
            <person name="Patyshakuliyeva A."/>
            <person name="Rokas A."/>
            <person name="Ruiz-Duenas F.J."/>
            <person name="Sabat G."/>
            <person name="Salamov A."/>
            <person name="Samejima M."/>
            <person name="Schmutz J."/>
            <person name="Slot J.C."/>
            <person name="St John F."/>
            <person name="Stenlid J."/>
            <person name="Sun H."/>
            <person name="Sun S."/>
            <person name="Syed K."/>
            <person name="Tsang A."/>
            <person name="Wiebenga A."/>
            <person name="Young D."/>
            <person name="Pisabarro A."/>
            <person name="Eastwood D.C."/>
            <person name="Martin F."/>
            <person name="Cullen D."/>
            <person name="Grigoriev I.V."/>
            <person name="Hibbett D.S."/>
        </authorList>
    </citation>
    <scope>NUCLEOTIDE SEQUENCE [LARGE SCALE GENOMIC DNA]</scope>
    <source>
        <strain evidence="12">RWD-64-598 SS2</strain>
    </source>
</reference>
<proteinExistence type="inferred from homology"/>
<dbReference type="RefSeq" id="XP_007775838.1">
    <property type="nucleotide sequence ID" value="XM_007777648.1"/>
</dbReference>
<keyword evidence="7 9" id="KW-0408">Iron</keyword>
<evidence type="ECO:0000256" key="5">
    <source>
        <dbReference type="ARBA" id="ARBA00022723"/>
    </source>
</evidence>
<dbReference type="Gene3D" id="1.10.630.10">
    <property type="entry name" value="Cytochrome P450"/>
    <property type="match status" value="1"/>
</dbReference>
<accession>R7SG02</accession>
<dbReference type="Pfam" id="PF00067">
    <property type="entry name" value="p450"/>
    <property type="match status" value="1"/>
</dbReference>
<dbReference type="GO" id="GO:0016705">
    <property type="term" value="F:oxidoreductase activity, acting on paired donors, with incorporation or reduction of molecular oxygen"/>
    <property type="evidence" value="ECO:0007669"/>
    <property type="project" value="InterPro"/>
</dbReference>
<dbReference type="eggNOG" id="KOG0156">
    <property type="taxonomic scope" value="Eukaryota"/>
</dbReference>
<keyword evidence="8 10" id="KW-0503">Monooxygenase</keyword>
<comment type="cofactor">
    <cofactor evidence="1 9">
        <name>heme</name>
        <dbReference type="ChEBI" id="CHEBI:30413"/>
    </cofactor>
</comment>
<dbReference type="PANTHER" id="PTHR46300">
    <property type="entry name" value="P450, PUTATIVE (EUROFUNG)-RELATED-RELATED"/>
    <property type="match status" value="1"/>
</dbReference>
<dbReference type="SUPFAM" id="SSF48264">
    <property type="entry name" value="Cytochrome P450"/>
    <property type="match status" value="1"/>
</dbReference>
<evidence type="ECO:0000256" key="3">
    <source>
        <dbReference type="ARBA" id="ARBA00010617"/>
    </source>
</evidence>
<keyword evidence="12" id="KW-1185">Reference proteome</keyword>
<dbReference type="AlphaFoldDB" id="R7SG02"/>
<evidence type="ECO:0000256" key="6">
    <source>
        <dbReference type="ARBA" id="ARBA00023002"/>
    </source>
</evidence>
<feature type="binding site" description="axial binding residue" evidence="9">
    <location>
        <position position="401"/>
    </location>
    <ligand>
        <name>heme</name>
        <dbReference type="ChEBI" id="CHEBI:30413"/>
    </ligand>
    <ligandPart>
        <name>Fe</name>
        <dbReference type="ChEBI" id="CHEBI:18248"/>
    </ligandPart>
</feature>
<gene>
    <name evidence="11" type="ORF">CONPUDRAFT_170390</name>
</gene>
<keyword evidence="4 9" id="KW-0349">Heme</keyword>
<evidence type="ECO:0000256" key="10">
    <source>
        <dbReference type="RuleBase" id="RU000461"/>
    </source>
</evidence>
<dbReference type="InterPro" id="IPR017972">
    <property type="entry name" value="Cyt_P450_CS"/>
</dbReference>
<evidence type="ECO:0000313" key="11">
    <source>
        <dbReference type="EMBL" id="EIW74014.1"/>
    </source>
</evidence>
<dbReference type="GO" id="GO:0005506">
    <property type="term" value="F:iron ion binding"/>
    <property type="evidence" value="ECO:0007669"/>
    <property type="project" value="InterPro"/>
</dbReference>
<dbReference type="PROSITE" id="PS00086">
    <property type="entry name" value="CYTOCHROME_P450"/>
    <property type="match status" value="1"/>
</dbReference>
<sequence length="465" mass="52255">MPIIGNLHQMDAERAWLTYTDWKEKYGDVVYCSILGQDAIILNTEKAAEDLLNHRSSNYSDRLDLPAIIGPYGLTIDTIVLNHTDTWRAHRRVFHQTLRSEAATAYRPMQLRRTAELVERITNSPEAWWDHIRRFSASVILSAIYDHDLSDSTEDDSTLQTVLTALELLVRIFSPSTAMLITKMPIVRSIPTWLPGGWVNAKQGQKVVGDMFDVPYNLFRAKLETGEAGKCVASDALAMSRDTYKMDNFDDVVKGVCGTAYAAGEETTGATLIIFILAMVLHPEVQARAQSEIDEVVGTDRLPDLDDKGSLPYVEAIYRETLRWKPVVPTAIQHATTEEDVYNGYYIPKKALVIPNVWAMTQNPDKYPSPASFNPSRFLDAEGNLSGDEPSYVFGFGRRICPGRHLAKDSVWLAMVRILSMFRIEKTTDAAGRMVEPNPEWTTGITSYPKAFPCKVVPRCEEVLK</sequence>
<keyword evidence="5 9" id="KW-0479">Metal-binding</keyword>
<evidence type="ECO:0000256" key="1">
    <source>
        <dbReference type="ARBA" id="ARBA00001971"/>
    </source>
</evidence>
<evidence type="ECO:0000256" key="8">
    <source>
        <dbReference type="ARBA" id="ARBA00023033"/>
    </source>
</evidence>
<evidence type="ECO:0000256" key="4">
    <source>
        <dbReference type="ARBA" id="ARBA00022617"/>
    </source>
</evidence>
<dbReference type="PRINTS" id="PR00463">
    <property type="entry name" value="EP450I"/>
</dbReference>
<dbReference type="OrthoDB" id="1103324at2759"/>
<dbReference type="InterPro" id="IPR002401">
    <property type="entry name" value="Cyt_P450_E_grp-I"/>
</dbReference>
<dbReference type="InterPro" id="IPR001128">
    <property type="entry name" value="Cyt_P450"/>
</dbReference>
<dbReference type="GO" id="GO:0020037">
    <property type="term" value="F:heme binding"/>
    <property type="evidence" value="ECO:0007669"/>
    <property type="project" value="InterPro"/>
</dbReference>
<name>R7SG02_CONPW</name>